<evidence type="ECO:0000313" key="2">
    <source>
        <dbReference type="EMBL" id="CAG2069342.1"/>
    </source>
</evidence>
<dbReference type="Proteomes" id="UP001153148">
    <property type="component" value="Unassembled WGS sequence"/>
</dbReference>
<feature type="non-terminal residue" evidence="2">
    <location>
        <position position="86"/>
    </location>
</feature>
<proteinExistence type="predicted"/>
<organism evidence="2 3">
    <name type="scientific">Timema podura</name>
    <name type="common">Walking stick</name>
    <dbReference type="NCBI Taxonomy" id="61482"/>
    <lineage>
        <taxon>Eukaryota</taxon>
        <taxon>Metazoa</taxon>
        <taxon>Ecdysozoa</taxon>
        <taxon>Arthropoda</taxon>
        <taxon>Hexapoda</taxon>
        <taxon>Insecta</taxon>
        <taxon>Pterygota</taxon>
        <taxon>Neoptera</taxon>
        <taxon>Polyneoptera</taxon>
        <taxon>Phasmatodea</taxon>
        <taxon>Timematodea</taxon>
        <taxon>Timematoidea</taxon>
        <taxon>Timematidae</taxon>
        <taxon>Timema</taxon>
    </lineage>
</organism>
<protein>
    <submittedName>
        <fullName evidence="2">Uncharacterized protein</fullName>
    </submittedName>
</protein>
<gene>
    <name evidence="2" type="ORF">TPAB3V08_LOCUS16284</name>
</gene>
<reference evidence="2" key="1">
    <citation type="submission" date="2021-03" db="EMBL/GenBank/DDBJ databases">
        <authorList>
            <person name="Tran Van P."/>
        </authorList>
    </citation>
    <scope>NUCLEOTIDE SEQUENCE</scope>
</reference>
<comment type="caution">
    <text evidence="2">The sequence shown here is derived from an EMBL/GenBank/DDBJ whole genome shotgun (WGS) entry which is preliminary data.</text>
</comment>
<accession>A0ABN7PP49</accession>
<feature type="region of interest" description="Disordered" evidence="1">
    <location>
        <begin position="40"/>
        <end position="71"/>
    </location>
</feature>
<keyword evidence="3" id="KW-1185">Reference proteome</keyword>
<evidence type="ECO:0000313" key="3">
    <source>
        <dbReference type="Proteomes" id="UP001153148"/>
    </source>
</evidence>
<name>A0ABN7PP49_TIMPD</name>
<dbReference type="EMBL" id="CAJPIN010130153">
    <property type="protein sequence ID" value="CAG2069342.1"/>
    <property type="molecule type" value="Genomic_DNA"/>
</dbReference>
<sequence>MLREMVKQQKSNKLTKRITPFTEEELQAMSFLLLSGSDPRNFVGSPPAPVRQAGRPSAQIQRPRRHGGGQTWAVQRQLLSSRIQRS</sequence>
<evidence type="ECO:0000256" key="1">
    <source>
        <dbReference type="SAM" id="MobiDB-lite"/>
    </source>
</evidence>